<gene>
    <name evidence="3" type="ORF">BOX15_Mlig009637g1</name>
</gene>
<organism evidence="3 4">
    <name type="scientific">Macrostomum lignano</name>
    <dbReference type="NCBI Taxonomy" id="282301"/>
    <lineage>
        <taxon>Eukaryota</taxon>
        <taxon>Metazoa</taxon>
        <taxon>Spiralia</taxon>
        <taxon>Lophotrochozoa</taxon>
        <taxon>Platyhelminthes</taxon>
        <taxon>Rhabditophora</taxon>
        <taxon>Macrostomorpha</taxon>
        <taxon>Macrostomida</taxon>
        <taxon>Macrostomidae</taxon>
        <taxon>Macrostomum</taxon>
    </lineage>
</organism>
<dbReference type="InterPro" id="IPR056288">
    <property type="entry name" value="CEP76_C"/>
</dbReference>
<evidence type="ECO:0000259" key="2">
    <source>
        <dbReference type="SMART" id="SM00239"/>
    </source>
</evidence>
<dbReference type="Proteomes" id="UP000215902">
    <property type="component" value="Unassembled WGS sequence"/>
</dbReference>
<dbReference type="Pfam" id="PF24652">
    <property type="entry name" value="CEP76_C"/>
    <property type="match status" value="1"/>
</dbReference>
<name>A0A267H1T4_9PLAT</name>
<feature type="domain" description="C2" evidence="2">
    <location>
        <begin position="1030"/>
        <end position="1150"/>
    </location>
</feature>
<feature type="region of interest" description="Disordered" evidence="1">
    <location>
        <begin position="223"/>
        <end position="244"/>
    </location>
</feature>
<protein>
    <recommendedName>
        <fullName evidence="2">C2 domain-containing protein</fullName>
    </recommendedName>
</protein>
<dbReference type="InterPro" id="IPR052434">
    <property type="entry name" value="Tectonic-like_complex_comp"/>
</dbReference>
<reference evidence="3 4" key="1">
    <citation type="submission" date="2017-06" db="EMBL/GenBank/DDBJ databases">
        <title>A platform for efficient transgenesis in Macrostomum lignano, a flatworm model organism for stem cell research.</title>
        <authorList>
            <person name="Berezikov E."/>
        </authorList>
    </citation>
    <scope>NUCLEOTIDE SEQUENCE [LARGE SCALE GENOMIC DNA]</scope>
    <source>
        <strain evidence="3">DV1</strain>
        <tissue evidence="3">Whole organism</tissue>
    </source>
</reference>
<evidence type="ECO:0000313" key="4">
    <source>
        <dbReference type="Proteomes" id="UP000215902"/>
    </source>
</evidence>
<dbReference type="GO" id="GO:1904491">
    <property type="term" value="P:protein localization to ciliary transition zone"/>
    <property type="evidence" value="ECO:0007669"/>
    <property type="project" value="TreeGrafter"/>
</dbReference>
<feature type="compositionally biased region" description="Basic residues" evidence="1">
    <location>
        <begin position="112"/>
        <end position="127"/>
    </location>
</feature>
<dbReference type="PANTHER" id="PTHR20837:SF0">
    <property type="entry name" value="COILED-COIL AND C2 DOMAIN-CONTAINING PROTEIN 2A"/>
    <property type="match status" value="1"/>
</dbReference>
<dbReference type="STRING" id="282301.A0A267H1T4"/>
<feature type="compositionally biased region" description="Basic and acidic residues" evidence="1">
    <location>
        <begin position="128"/>
        <end position="145"/>
    </location>
</feature>
<dbReference type="InterPro" id="IPR028928">
    <property type="entry name" value="CC2D2AN-C2"/>
</dbReference>
<dbReference type="Pfam" id="PF15625">
    <property type="entry name" value="CC2D2AN-C2"/>
    <property type="match status" value="1"/>
</dbReference>
<dbReference type="SUPFAM" id="SSF49562">
    <property type="entry name" value="C2 domain (Calcium/lipid-binding domain, CaLB)"/>
    <property type="match status" value="1"/>
</dbReference>
<feature type="compositionally biased region" description="Basic and acidic residues" evidence="1">
    <location>
        <begin position="18"/>
        <end position="27"/>
    </location>
</feature>
<feature type="region of interest" description="Disordered" evidence="1">
    <location>
        <begin position="1"/>
        <end position="163"/>
    </location>
</feature>
<keyword evidence="4" id="KW-1185">Reference proteome</keyword>
<dbReference type="Gene3D" id="2.60.40.150">
    <property type="entry name" value="C2 domain"/>
    <property type="match status" value="1"/>
</dbReference>
<comment type="caution">
    <text evidence="3">The sequence shown here is derived from an EMBL/GenBank/DDBJ whole genome shotgun (WGS) entry which is preliminary data.</text>
</comment>
<dbReference type="InterPro" id="IPR056290">
    <property type="entry name" value="CEPT76/DRC7_peptidase-like_dom"/>
</dbReference>
<dbReference type="InterPro" id="IPR035892">
    <property type="entry name" value="C2_domain_sf"/>
</dbReference>
<dbReference type="Pfam" id="PF17661">
    <property type="entry name" value="DUF5523"/>
    <property type="match status" value="1"/>
</dbReference>
<dbReference type="EMBL" id="NIVC01000059">
    <property type="protein sequence ID" value="PAA92225.1"/>
    <property type="molecule type" value="Genomic_DNA"/>
</dbReference>
<dbReference type="GO" id="GO:0035869">
    <property type="term" value="C:ciliary transition zone"/>
    <property type="evidence" value="ECO:0007669"/>
    <property type="project" value="TreeGrafter"/>
</dbReference>
<feature type="compositionally biased region" description="Basic residues" evidence="1">
    <location>
        <begin position="28"/>
        <end position="43"/>
    </location>
</feature>
<dbReference type="PANTHER" id="PTHR20837">
    <property type="entry name" value="CENTROSOMAL PROTEIN-RELATED"/>
    <property type="match status" value="1"/>
</dbReference>
<dbReference type="OrthoDB" id="2162143at2759"/>
<dbReference type="SMART" id="SM00239">
    <property type="entry name" value="C2"/>
    <property type="match status" value="1"/>
</dbReference>
<evidence type="ECO:0000256" key="1">
    <source>
        <dbReference type="SAM" id="MobiDB-lite"/>
    </source>
</evidence>
<sequence>SNSMSEPAAPDSAGASAEDLHESERLRSAVKTKHDTKKKRLRKRLQETLPATEGDADMQAAQARVSQRLRLSQTDVRDDGGDGAGAGANADGETVADSATAPPTEADSKSTKPPKQKSKMTAKAMRRQKLEEEQRQAEERRRLEAEEAAVSAAATVGGGGLSREDRLTRFDTATVQELRQSKADRTVKLAKLSWDALREKKELTEEEQVGFFANAVWEEDEDSAAAAAAADSGGTDRVDGDTGAAEDGDILVFETEKVYLHRAIVQEEADESQLYFYPSTDAQPPVTLDSPCDPAAEGLYVGRRPRVGEGNILRLQNILTIKADLYEEKKDWIGEDGQLRILPDPLRDVPMRPLIFEEELEDPTQQPPELQREYRSARRWDSPFANLERETPWQLEVDIGSVQFLAHPLFTREHSAVSRLRQLYAVYAKFEKLNFPAYFRDRVAAIRRELGKLDQEVARQERSQQRNQRVLADCRARIDVFRSELETTRQSRLRAEAEHYSRLIELIEAWREVRTIRQEAGFSVTDIRCDIEETVQSKSQDEQDRRAEVAEWLEERRAAAQTRYERQMEAYAVERRDFETRREEYERVRLRMEQSGLETADFEEQPPVEPQMESLEEFGQQLDRLVRLGEDEHGQVTCLRRQPGEPLVRFRLLENSNVPTPLDQIPAPHRQAEELRRNKMESLFTYCLRIYADDKLVGPTDFVTLSSNFMLHFNRVSLVEVVQPPTKIRLDLVQCQRGRISTQTKVIGHVTLPKPDSQTTRVQVNMSELRFTYKSDDRATAAGDANPAEAPAVFEGVVRARCGWRCDSDGNILAPALKVYDPQLEMYIENPDASRDKPVRLTELKDPNDPWYVRLNYHGYLGEDADAAAKVDLAGYCRFNFFEEEFDFCGREDLEADSRFKAIVMRDRAQLTTEVTKGAPMPPYASMINRKWVEDPKREPDSVVKARVSKLEKMRLNYERKMAHVREQVLDAFNLAKNYRSYDEVIKEASAVFVNIFTLIRSLFSRKRPLKPIREVSSSPTPFTPVTQLNLSINIQNGADFPQPNDKSVLKPFVEATFQGNSLRTATARGTNPDWSASIELPFRPTSAGQKPETISDELVLTVFNDMSYTQTAEGGQQDLSSVIVREKHFLASIAIPFSAIYINEKVKGRLQLRMPEFLMGYGASASEAASADGQQSKKRRHSPALKVFISLQPHLARPTLLQQTFDTAHDSARQWVHNTKQSIAILNEQVKKTRLELQSDPSKAADEFLYNPRAFVVSMEVKEVFVSCYMVKGGMPPPPELFQRGSQGEVTDLELKKAIVARYVSLVPFVSDASAFPGLVDIWNTCEEFLDYQAGDEEEHAVLLANYLTHLTSGEANTQIYLALGNAVPEGATAYVIEMNGNEKFVWNASTGFRYKAQSDRSTLVSIDCLINSDGVYINRKPYEEARALNNPLDGKTNWLHIPKPESATFDCIQQPIDYETDAVLASEIGNIEYDIELAVRKEIESLRARVPTLWYNGGAKDVRELLKALETYHYDPNNQAIATAKEAHNRMFGSKVIVGYPLQMSYKSTKEILNDVRNTKLHEIGMYVDSKNTVPKVQFSCVVYVHQYPKNVLSIWINLMALKK</sequence>
<dbReference type="InterPro" id="IPR000008">
    <property type="entry name" value="C2_dom"/>
</dbReference>
<dbReference type="InterPro" id="IPR041510">
    <property type="entry name" value="DUF5523"/>
</dbReference>
<feature type="non-terminal residue" evidence="3">
    <location>
        <position position="1"/>
    </location>
</feature>
<accession>A0A267H1T4</accession>
<dbReference type="Pfam" id="PF24656">
    <property type="entry name" value="CEPT76_peptidase"/>
    <property type="match status" value="1"/>
</dbReference>
<dbReference type="GO" id="GO:1905515">
    <property type="term" value="P:non-motile cilium assembly"/>
    <property type="evidence" value="ECO:0007669"/>
    <property type="project" value="TreeGrafter"/>
</dbReference>
<proteinExistence type="predicted"/>
<evidence type="ECO:0000313" key="3">
    <source>
        <dbReference type="EMBL" id="PAA92225.1"/>
    </source>
</evidence>
<dbReference type="Pfam" id="PF00168">
    <property type="entry name" value="C2"/>
    <property type="match status" value="1"/>
</dbReference>